<dbReference type="AlphaFoldDB" id="A0A160P7R0"/>
<reference evidence="2 3" key="1">
    <citation type="journal article" date="2016" name="Genome Announc.">
        <title>Complete Genome Sequence of Thiostrepton-Producing Streptomyces laurentii ATCC 31255.</title>
        <authorList>
            <person name="Doi K."/>
            <person name="Fujino Y."/>
            <person name="Nagayoshi Y."/>
            <person name="Ohshima T."/>
            <person name="Ogata S."/>
        </authorList>
    </citation>
    <scope>NUCLEOTIDE SEQUENCE [LARGE SCALE GENOMIC DNA]</scope>
    <source>
        <strain evidence="2 3">ATCC 31255</strain>
    </source>
</reference>
<dbReference type="Proteomes" id="UP000217676">
    <property type="component" value="Chromosome"/>
</dbReference>
<protein>
    <submittedName>
        <fullName evidence="2">Uncharacterized protein</fullName>
    </submittedName>
</protein>
<feature type="region of interest" description="Disordered" evidence="1">
    <location>
        <begin position="103"/>
        <end position="128"/>
    </location>
</feature>
<sequence length="128" mass="14423">MSPDGHLAVTRNAWGSWHITATTSHSPWVDSARQILVWEGLLTSRTPSHVVAAVFTGLVSPDPVLRDEKAMAPFLRYSVRIARERIPARQAEDALWERVDRLSTQRPDRALPPTPPHRPGVPLPRRTR</sequence>
<evidence type="ECO:0000313" key="3">
    <source>
        <dbReference type="Proteomes" id="UP000217676"/>
    </source>
</evidence>
<dbReference type="EMBL" id="AP017424">
    <property type="protein sequence ID" value="BAU87999.1"/>
    <property type="molecule type" value="Genomic_DNA"/>
</dbReference>
<evidence type="ECO:0000313" key="2">
    <source>
        <dbReference type="EMBL" id="BAU87999.1"/>
    </source>
</evidence>
<name>A0A160P7R0_STRLU</name>
<organism evidence="2 3">
    <name type="scientific">Streptomyces laurentii</name>
    <dbReference type="NCBI Taxonomy" id="39478"/>
    <lineage>
        <taxon>Bacteria</taxon>
        <taxon>Bacillati</taxon>
        <taxon>Actinomycetota</taxon>
        <taxon>Actinomycetes</taxon>
        <taxon>Kitasatosporales</taxon>
        <taxon>Streptomycetaceae</taxon>
        <taxon>Streptomyces</taxon>
    </lineage>
</organism>
<dbReference type="KEGG" id="slau:SLA_7133"/>
<evidence type="ECO:0000256" key="1">
    <source>
        <dbReference type="SAM" id="MobiDB-lite"/>
    </source>
</evidence>
<keyword evidence="3" id="KW-1185">Reference proteome</keyword>
<gene>
    <name evidence="2" type="ORF">SLA_7133</name>
</gene>
<feature type="compositionally biased region" description="Pro residues" evidence="1">
    <location>
        <begin position="110"/>
        <end position="122"/>
    </location>
</feature>
<accession>A0A160P7R0</accession>
<proteinExistence type="predicted"/>